<dbReference type="Proteomes" id="UP000296201">
    <property type="component" value="Chromosome"/>
</dbReference>
<dbReference type="CDD" id="cd00657">
    <property type="entry name" value="Ferritin_like"/>
    <property type="match status" value="1"/>
</dbReference>
<feature type="region of interest" description="Disordered" evidence="1">
    <location>
        <begin position="46"/>
        <end position="69"/>
    </location>
</feature>
<dbReference type="PANTHER" id="PTHR42782:SF4">
    <property type="entry name" value="DUF455 DOMAIN-CONTAINING PROTEIN"/>
    <property type="match status" value="1"/>
</dbReference>
<evidence type="ECO:0008006" key="4">
    <source>
        <dbReference type="Google" id="ProtNLM"/>
    </source>
</evidence>
<dbReference type="SUPFAM" id="SSF47240">
    <property type="entry name" value="Ferritin-like"/>
    <property type="match status" value="1"/>
</dbReference>
<reference evidence="2 3" key="1">
    <citation type="submission" date="2018-08" db="EMBL/GenBank/DDBJ databases">
        <title>Horizontal acquisition of hydrogen conversion ability and other habitat adaptations in Hydrogenovibrio crunogenus strains.</title>
        <authorList>
            <person name="Gonnella G."/>
            <person name="Adam N."/>
            <person name="Perner M."/>
        </authorList>
    </citation>
    <scope>NUCLEOTIDE SEQUENCE [LARGE SCALE GENOMIC DNA]</scope>
    <source>
        <strain evidence="2 3">SP-41</strain>
    </source>
</reference>
<dbReference type="Pfam" id="PF04305">
    <property type="entry name" value="DUF455"/>
    <property type="match status" value="1"/>
</dbReference>
<dbReference type="RefSeq" id="WP_396278661.1">
    <property type="nucleotide sequence ID" value="NZ_CP032096.1"/>
</dbReference>
<dbReference type="PANTHER" id="PTHR42782">
    <property type="entry name" value="SI:CH73-314G15.3"/>
    <property type="match status" value="1"/>
</dbReference>
<keyword evidence="3" id="KW-1185">Reference proteome</keyword>
<name>A0A4V1C8S3_9GAMM</name>
<feature type="compositionally biased region" description="Basic and acidic residues" evidence="1">
    <location>
        <begin position="49"/>
        <end position="60"/>
    </location>
</feature>
<evidence type="ECO:0000313" key="2">
    <source>
        <dbReference type="EMBL" id="QBZ82904.1"/>
    </source>
</evidence>
<dbReference type="AlphaFoldDB" id="A0A4V1C8S3"/>
<evidence type="ECO:0000256" key="1">
    <source>
        <dbReference type="SAM" id="MobiDB-lite"/>
    </source>
</evidence>
<protein>
    <recommendedName>
        <fullName evidence="4">Ferritin-like domain-containing protein</fullName>
    </recommendedName>
</protein>
<dbReference type="InterPro" id="IPR011197">
    <property type="entry name" value="UCP012318"/>
</dbReference>
<sequence length="271" mass="31621">MRVSYNLFEEVYRCLMETALDEKVQQLQMLQQHWTEGAFNFEPTKTLHKVPDAGRPDKPDLVPPKELPRRRLGSKEGHAALMHSILHIEFNAVNLALDAVYRFQDMPREFYRDWLGVAGEEAYHFQMVREHLYHLGYEYGDFPAHNGLWVTTYETDHDPLVRMALVPRTLEARGLDVTPSMIQKLRAVGDKRGVEILKILLNDEIGHVEVGTRWFRYLCHQRNLNPFDTFTDIVKNYFHGDLKGPFNFEARQDAGFSDEEIDWLKSLETAS</sequence>
<dbReference type="InterPro" id="IPR007402">
    <property type="entry name" value="DUF455"/>
</dbReference>
<dbReference type="EMBL" id="CP032096">
    <property type="protein sequence ID" value="QBZ82904.1"/>
    <property type="molecule type" value="Genomic_DNA"/>
</dbReference>
<organism evidence="2 3">
    <name type="scientific">Hydrogenovibrio crunogenus</name>
    <dbReference type="NCBI Taxonomy" id="39765"/>
    <lineage>
        <taxon>Bacteria</taxon>
        <taxon>Pseudomonadati</taxon>
        <taxon>Pseudomonadota</taxon>
        <taxon>Gammaproteobacteria</taxon>
        <taxon>Thiotrichales</taxon>
        <taxon>Piscirickettsiaceae</taxon>
        <taxon>Hydrogenovibrio</taxon>
    </lineage>
</organism>
<dbReference type="PIRSF" id="PIRSF012318">
    <property type="entry name" value="UCP012318"/>
    <property type="match status" value="1"/>
</dbReference>
<accession>A0A4V1C8S3</accession>
<proteinExistence type="predicted"/>
<evidence type="ECO:0000313" key="3">
    <source>
        <dbReference type="Proteomes" id="UP000296201"/>
    </source>
</evidence>
<gene>
    <name evidence="2" type="ORF">GHNINEIG_00943</name>
</gene>
<dbReference type="InterPro" id="IPR009078">
    <property type="entry name" value="Ferritin-like_SF"/>
</dbReference>